<dbReference type="GO" id="GO:0006364">
    <property type="term" value="P:rRNA processing"/>
    <property type="evidence" value="ECO:0007669"/>
    <property type="project" value="UniProtKB-KW"/>
</dbReference>
<organism evidence="5 6">
    <name type="scientific">Melipona bicolor</name>
    <dbReference type="NCBI Taxonomy" id="60889"/>
    <lineage>
        <taxon>Eukaryota</taxon>
        <taxon>Metazoa</taxon>
        <taxon>Ecdysozoa</taxon>
        <taxon>Arthropoda</taxon>
        <taxon>Hexapoda</taxon>
        <taxon>Insecta</taxon>
        <taxon>Pterygota</taxon>
        <taxon>Neoptera</taxon>
        <taxon>Endopterygota</taxon>
        <taxon>Hymenoptera</taxon>
        <taxon>Apocrita</taxon>
        <taxon>Aculeata</taxon>
        <taxon>Apoidea</taxon>
        <taxon>Anthophila</taxon>
        <taxon>Apidae</taxon>
        <taxon>Melipona</taxon>
    </lineage>
</organism>
<sequence>MSNTKEFFLSVVQRIFSNWAALKMVVEHDMGTKEMVIKFCSYMTEVMYMNGLNSSEIADELEKYMDEQFNTQLEDNSSEEVAEELLRFYRYCIENNESLVVTEFTKLSPLQNWLDINKPAKKMQTVCTMETDSAESEEETSDNMKVVDGWIEVRGKRRR</sequence>
<reference evidence="5" key="1">
    <citation type="submission" date="2021-10" db="EMBL/GenBank/DDBJ databases">
        <title>Melipona bicolor Genome sequencing and assembly.</title>
        <authorList>
            <person name="Araujo N.S."/>
            <person name="Arias M.C."/>
        </authorList>
    </citation>
    <scope>NUCLEOTIDE SEQUENCE</scope>
    <source>
        <strain evidence="5">USP_2M_L1-L4_2017</strain>
        <tissue evidence="5">Whole body</tissue>
    </source>
</reference>
<evidence type="ECO:0000256" key="1">
    <source>
        <dbReference type="ARBA" id="ARBA00002210"/>
    </source>
</evidence>
<dbReference type="InterPro" id="IPR019398">
    <property type="entry name" value="Pre-rRNA_process_TSR2"/>
</dbReference>
<gene>
    <name evidence="5" type="ORF">K0M31_000738</name>
</gene>
<dbReference type="Proteomes" id="UP001177670">
    <property type="component" value="Unassembled WGS sequence"/>
</dbReference>
<comment type="caution">
    <text evidence="5">The sequence shown here is derived from an EMBL/GenBank/DDBJ whole genome shotgun (WGS) entry which is preliminary data.</text>
</comment>
<dbReference type="EMBL" id="JAHYIQ010000001">
    <property type="protein sequence ID" value="KAK1136173.1"/>
    <property type="molecule type" value="Genomic_DNA"/>
</dbReference>
<protein>
    <recommendedName>
        <fullName evidence="3">Pre-rRNA-processing protein TSR2 homolog</fullName>
    </recommendedName>
</protein>
<keyword evidence="4" id="KW-0698">rRNA processing</keyword>
<proteinExistence type="inferred from homology"/>
<keyword evidence="6" id="KW-1185">Reference proteome</keyword>
<comment type="function">
    <text evidence="1">May be involved in 20S pre-rRNA processing.</text>
</comment>
<evidence type="ECO:0000256" key="3">
    <source>
        <dbReference type="ARBA" id="ARBA00017551"/>
    </source>
</evidence>
<accession>A0AA40KX45</accession>
<comment type="similarity">
    <text evidence="2">Belongs to the TSR2 family.</text>
</comment>
<evidence type="ECO:0000313" key="6">
    <source>
        <dbReference type="Proteomes" id="UP001177670"/>
    </source>
</evidence>
<dbReference type="PANTHER" id="PTHR21250">
    <property type="entry name" value="PRE-RRNA-PROCESSING PROTEIN TSR2 HOMOLOG"/>
    <property type="match status" value="1"/>
</dbReference>
<evidence type="ECO:0000256" key="2">
    <source>
        <dbReference type="ARBA" id="ARBA00006524"/>
    </source>
</evidence>
<name>A0AA40KX45_9HYME</name>
<dbReference type="Pfam" id="PF10273">
    <property type="entry name" value="WGG"/>
    <property type="match status" value="1"/>
</dbReference>
<evidence type="ECO:0000256" key="4">
    <source>
        <dbReference type="ARBA" id="ARBA00022552"/>
    </source>
</evidence>
<evidence type="ECO:0000313" key="5">
    <source>
        <dbReference type="EMBL" id="KAK1136173.1"/>
    </source>
</evidence>
<dbReference type="AlphaFoldDB" id="A0AA40KX45"/>